<evidence type="ECO:0000256" key="3">
    <source>
        <dbReference type="ARBA" id="ARBA00023295"/>
    </source>
</evidence>
<sequence length="563" mass="61683">MTTSITEVTKREIGKHFVFGFHGHELNDDIKTLIKEYYLGNIILMKRNVRDVIQVRRIVRELQAFAKECGHQKPLLIGIDQENGLVSAFSSPTAGTQFPGAMALAATGSPDLAEEVSEASAKELKMVGINWAYSPIADVNSDPKNPVIGVRSFGDDPREVTRYALAVSRGLTTSGVAPSAKHFPGHGDTHVDSHLALPRILKSKQELEKTELMPFKALIKPNPIASVMVGHMALPLFTGDDSPASLSDKVTNGLLRKEMGYEGVVVTDCIEMDAIADPAQGGCGIEEGAVRALLSGVDVVMACHTYEKQVGAINRVYEALMAERLDLVTLEKGGERVDRMKDLFVGGWEAVLNSETDEAFEEKWEDMKNKNLALSIKAYRQSCALIWDSGILPLKVGREERLLLFTPKMESLNRAVDDADGVLRDRAGRLRNTVGASYLALAELIQEKTQCEHVVYSSSDSTVVPIQGHIEAVVFVLRNADRSMWQREYLKKVLMGCASIPVVLLASCGPYDLVGEDSERVRAGTAYVASFEFTRSAFEAIVEGIFDEKRTEWAKVPIVGGAL</sequence>
<dbReference type="InterPro" id="IPR050226">
    <property type="entry name" value="NagZ_Beta-hexosaminidase"/>
</dbReference>
<organism evidence="5 6">
    <name type="scientific">Collybia nuda</name>
    <dbReference type="NCBI Taxonomy" id="64659"/>
    <lineage>
        <taxon>Eukaryota</taxon>
        <taxon>Fungi</taxon>
        <taxon>Dikarya</taxon>
        <taxon>Basidiomycota</taxon>
        <taxon>Agaricomycotina</taxon>
        <taxon>Agaricomycetes</taxon>
        <taxon>Agaricomycetidae</taxon>
        <taxon>Agaricales</taxon>
        <taxon>Tricholomatineae</taxon>
        <taxon>Clitocybaceae</taxon>
        <taxon>Collybia</taxon>
    </lineage>
</organism>
<dbReference type="EMBL" id="MU150298">
    <property type="protein sequence ID" value="KAF9460487.1"/>
    <property type="molecule type" value="Genomic_DNA"/>
</dbReference>
<evidence type="ECO:0000256" key="1">
    <source>
        <dbReference type="ARBA" id="ARBA00005336"/>
    </source>
</evidence>
<dbReference type="PANTHER" id="PTHR30480:SF16">
    <property type="entry name" value="GLYCOSIDE HYDROLASE FAMILY 3 DOMAIN PROTEIN"/>
    <property type="match status" value="1"/>
</dbReference>
<reference evidence="5" key="1">
    <citation type="submission" date="2020-11" db="EMBL/GenBank/DDBJ databases">
        <authorList>
            <consortium name="DOE Joint Genome Institute"/>
            <person name="Ahrendt S."/>
            <person name="Riley R."/>
            <person name="Andreopoulos W."/>
            <person name="Labutti K."/>
            <person name="Pangilinan J."/>
            <person name="Ruiz-Duenas F.J."/>
            <person name="Barrasa J.M."/>
            <person name="Sanchez-Garcia M."/>
            <person name="Camarero S."/>
            <person name="Miyauchi S."/>
            <person name="Serrano A."/>
            <person name="Linde D."/>
            <person name="Babiker R."/>
            <person name="Drula E."/>
            <person name="Ayuso-Fernandez I."/>
            <person name="Pacheco R."/>
            <person name="Padilla G."/>
            <person name="Ferreira P."/>
            <person name="Barriuso J."/>
            <person name="Kellner H."/>
            <person name="Castanera R."/>
            <person name="Alfaro M."/>
            <person name="Ramirez L."/>
            <person name="Pisabarro A.G."/>
            <person name="Kuo A."/>
            <person name="Tritt A."/>
            <person name="Lipzen A."/>
            <person name="He G."/>
            <person name="Yan M."/>
            <person name="Ng V."/>
            <person name="Cullen D."/>
            <person name="Martin F."/>
            <person name="Rosso M.-N."/>
            <person name="Henrissat B."/>
            <person name="Hibbett D."/>
            <person name="Martinez A.T."/>
            <person name="Grigoriev I.V."/>
        </authorList>
    </citation>
    <scope>NUCLEOTIDE SEQUENCE</scope>
    <source>
        <strain evidence="5">CBS 247.69</strain>
    </source>
</reference>
<dbReference type="SUPFAM" id="SSF51445">
    <property type="entry name" value="(Trans)glycosidases"/>
    <property type="match status" value="1"/>
</dbReference>
<dbReference type="InterPro" id="IPR036881">
    <property type="entry name" value="Glyco_hydro_3_C_sf"/>
</dbReference>
<keyword evidence="2 5" id="KW-0378">Hydrolase</keyword>
<dbReference type="OrthoDB" id="4215304at2759"/>
<dbReference type="InterPro" id="IPR036962">
    <property type="entry name" value="Glyco_hydro_3_N_sf"/>
</dbReference>
<evidence type="ECO:0000256" key="2">
    <source>
        <dbReference type="ARBA" id="ARBA00022801"/>
    </source>
</evidence>
<feature type="domain" description="Glycoside hydrolase family 3 N-terminal" evidence="4">
    <location>
        <begin position="25"/>
        <end position="332"/>
    </location>
</feature>
<evidence type="ECO:0000313" key="6">
    <source>
        <dbReference type="Proteomes" id="UP000807353"/>
    </source>
</evidence>
<dbReference type="GO" id="GO:0004553">
    <property type="term" value="F:hydrolase activity, hydrolyzing O-glycosyl compounds"/>
    <property type="evidence" value="ECO:0007669"/>
    <property type="project" value="InterPro"/>
</dbReference>
<dbReference type="AlphaFoldDB" id="A0A9P5XZ84"/>
<dbReference type="PRINTS" id="PR00133">
    <property type="entry name" value="GLHYDRLASE3"/>
</dbReference>
<dbReference type="Proteomes" id="UP000807353">
    <property type="component" value="Unassembled WGS sequence"/>
</dbReference>
<proteinExistence type="inferred from homology"/>
<dbReference type="GO" id="GO:0005975">
    <property type="term" value="P:carbohydrate metabolic process"/>
    <property type="evidence" value="ECO:0007669"/>
    <property type="project" value="InterPro"/>
</dbReference>
<gene>
    <name evidence="5" type="ORF">BDZ94DRAFT_1266035</name>
</gene>
<dbReference type="InterPro" id="IPR001764">
    <property type="entry name" value="Glyco_hydro_3_N"/>
</dbReference>
<dbReference type="Pfam" id="PF00933">
    <property type="entry name" value="Glyco_hydro_3"/>
    <property type="match status" value="1"/>
</dbReference>
<dbReference type="GO" id="GO:0009254">
    <property type="term" value="P:peptidoglycan turnover"/>
    <property type="evidence" value="ECO:0007669"/>
    <property type="project" value="TreeGrafter"/>
</dbReference>
<keyword evidence="3" id="KW-0326">Glycosidase</keyword>
<comment type="caution">
    <text evidence="5">The sequence shown here is derived from an EMBL/GenBank/DDBJ whole genome shotgun (WGS) entry which is preliminary data.</text>
</comment>
<protein>
    <submittedName>
        <fullName evidence="5">Glycoside hydrolase family 3 protein</fullName>
    </submittedName>
</protein>
<dbReference type="Gene3D" id="3.40.50.1700">
    <property type="entry name" value="Glycoside hydrolase family 3 C-terminal domain"/>
    <property type="match status" value="1"/>
</dbReference>
<dbReference type="PANTHER" id="PTHR30480">
    <property type="entry name" value="BETA-HEXOSAMINIDASE-RELATED"/>
    <property type="match status" value="1"/>
</dbReference>
<name>A0A9P5XZ84_9AGAR</name>
<dbReference type="Gene3D" id="3.20.20.300">
    <property type="entry name" value="Glycoside hydrolase, family 3, N-terminal domain"/>
    <property type="match status" value="1"/>
</dbReference>
<evidence type="ECO:0000313" key="5">
    <source>
        <dbReference type="EMBL" id="KAF9460487.1"/>
    </source>
</evidence>
<keyword evidence="6" id="KW-1185">Reference proteome</keyword>
<comment type="similarity">
    <text evidence="1">Belongs to the glycosyl hydrolase 3 family.</text>
</comment>
<evidence type="ECO:0000259" key="4">
    <source>
        <dbReference type="Pfam" id="PF00933"/>
    </source>
</evidence>
<accession>A0A9P5XZ84</accession>
<dbReference type="InterPro" id="IPR017853">
    <property type="entry name" value="GH"/>
</dbReference>